<organism evidence="1">
    <name type="scientific">uncultured Caudovirales phage</name>
    <dbReference type="NCBI Taxonomy" id="2100421"/>
    <lineage>
        <taxon>Viruses</taxon>
        <taxon>Duplodnaviria</taxon>
        <taxon>Heunggongvirae</taxon>
        <taxon>Uroviricota</taxon>
        <taxon>Caudoviricetes</taxon>
        <taxon>Peduoviridae</taxon>
        <taxon>Maltschvirus</taxon>
        <taxon>Maltschvirus maltsch</taxon>
    </lineage>
</organism>
<name>A0A6J5KWS4_9CAUD</name>
<reference evidence="1" key="1">
    <citation type="submission" date="2020-04" db="EMBL/GenBank/DDBJ databases">
        <authorList>
            <person name="Chiriac C."/>
            <person name="Salcher M."/>
            <person name="Ghai R."/>
            <person name="Kavagutti S V."/>
        </authorList>
    </citation>
    <scope>NUCLEOTIDE SEQUENCE</scope>
</reference>
<gene>
    <name evidence="1" type="ORF">UFOVP74_55</name>
</gene>
<proteinExistence type="predicted"/>
<dbReference type="EMBL" id="LR796196">
    <property type="protein sequence ID" value="CAB4126501.1"/>
    <property type="molecule type" value="Genomic_DNA"/>
</dbReference>
<evidence type="ECO:0000313" key="1">
    <source>
        <dbReference type="EMBL" id="CAB4126501.1"/>
    </source>
</evidence>
<sequence>QAVQLARLNEGLQSATLMHLNHVERQVLMNELGSLPMKLLSDTEQHDMLIDLFKEIKLLTGAVLHSGEELLYQVNVLKMFLTSHPKFTSLTIPELRHAFYLNSQGEYGEVHKHYNKELNAEFVGAVLLSYLRYKRSIYARNGQVISSVLAPAEVVKHSPLTEKQLQQIIQQHYDLYLNGDTEYIYLLDSVYYLLRKYGAICYESRLDHDARYFTCMDARARESKRRQKRYEDETALEQRHIYSHWGTDKFTGVPKDERIAIRHLLRKRMYLQFLKRMQYFGIHDIFKEVYCVKCIYRFN</sequence>
<accession>A0A6J5KWS4</accession>
<protein>
    <submittedName>
        <fullName evidence="1">Uncharacterized protein</fullName>
    </submittedName>
</protein>
<feature type="non-terminal residue" evidence="1">
    <location>
        <position position="1"/>
    </location>
</feature>